<evidence type="ECO:0000313" key="2">
    <source>
        <dbReference type="EMBL" id="CAH2046998.1"/>
    </source>
</evidence>
<proteinExistence type="predicted"/>
<dbReference type="PANTHER" id="PTHR47165:SF4">
    <property type="entry name" value="OS03G0429900 PROTEIN"/>
    <property type="match status" value="1"/>
</dbReference>
<dbReference type="SUPFAM" id="SSF50249">
    <property type="entry name" value="Nucleic acid-binding proteins"/>
    <property type="match status" value="1"/>
</dbReference>
<name>A0AAU9RUA1_THLAR</name>
<reference evidence="2 3" key="1">
    <citation type="submission" date="2022-03" db="EMBL/GenBank/DDBJ databases">
        <authorList>
            <person name="Nunn A."/>
            <person name="Chopra R."/>
            <person name="Nunn A."/>
            <person name="Contreras Garrido A."/>
        </authorList>
    </citation>
    <scope>NUCLEOTIDE SEQUENCE [LARGE SCALE GENOMIC DNA]</scope>
</reference>
<protein>
    <recommendedName>
        <fullName evidence="1">Replication protein A 70 kDa DNA-binding subunit B/D first OB fold domain-containing protein</fullName>
    </recommendedName>
</protein>
<dbReference type="PANTHER" id="PTHR47165">
    <property type="entry name" value="OS03G0429900 PROTEIN"/>
    <property type="match status" value="1"/>
</dbReference>
<dbReference type="InterPro" id="IPR003871">
    <property type="entry name" value="RFA1B/D_OB_1st"/>
</dbReference>
<evidence type="ECO:0000313" key="3">
    <source>
        <dbReference type="Proteomes" id="UP000836841"/>
    </source>
</evidence>
<evidence type="ECO:0000259" key="1">
    <source>
        <dbReference type="Pfam" id="PF02721"/>
    </source>
</evidence>
<dbReference type="CDD" id="cd04480">
    <property type="entry name" value="RPA1_DBD_A_like"/>
    <property type="match status" value="1"/>
</dbReference>
<dbReference type="Pfam" id="PF02721">
    <property type="entry name" value="DUF223"/>
    <property type="match status" value="1"/>
</dbReference>
<dbReference type="AlphaFoldDB" id="A0AAU9RUA1"/>
<accession>A0AAU9RUA1</accession>
<keyword evidence="3" id="KW-1185">Reference proteome</keyword>
<organism evidence="2 3">
    <name type="scientific">Thlaspi arvense</name>
    <name type="common">Field penny-cress</name>
    <dbReference type="NCBI Taxonomy" id="13288"/>
    <lineage>
        <taxon>Eukaryota</taxon>
        <taxon>Viridiplantae</taxon>
        <taxon>Streptophyta</taxon>
        <taxon>Embryophyta</taxon>
        <taxon>Tracheophyta</taxon>
        <taxon>Spermatophyta</taxon>
        <taxon>Magnoliopsida</taxon>
        <taxon>eudicotyledons</taxon>
        <taxon>Gunneridae</taxon>
        <taxon>Pentapetalae</taxon>
        <taxon>rosids</taxon>
        <taxon>malvids</taxon>
        <taxon>Brassicales</taxon>
        <taxon>Brassicaceae</taxon>
        <taxon>Thlaspideae</taxon>
        <taxon>Thlaspi</taxon>
    </lineage>
</organism>
<dbReference type="Proteomes" id="UP000836841">
    <property type="component" value="Chromosome 2"/>
</dbReference>
<dbReference type="Gene3D" id="2.40.50.140">
    <property type="entry name" value="Nucleic acid-binding proteins"/>
    <property type="match status" value="1"/>
</dbReference>
<dbReference type="EMBL" id="OU466858">
    <property type="protein sequence ID" value="CAH2046998.1"/>
    <property type="molecule type" value="Genomic_DNA"/>
</dbReference>
<gene>
    <name evidence="2" type="ORF">TAV2_LOCUS5151</name>
</gene>
<sequence length="156" mass="18117">MSSSRSNSQNEVRNHIFFNEIESGLRKEELVFRVIHFWEARNPTKGGLLMGLELLLIDEQGTVIQGFIAPNRMGLYDEILKRNSIYRLNNFFATNNKHIYRVTDHNFTICFTDLSILTELSQDAYSIDAQSFKFQSFKDFEAKADMRGDLYGIAFI</sequence>
<dbReference type="InterPro" id="IPR012340">
    <property type="entry name" value="NA-bd_OB-fold"/>
</dbReference>
<feature type="domain" description="Replication protein A 70 kDa DNA-binding subunit B/D first OB fold" evidence="1">
    <location>
        <begin position="30"/>
        <end position="118"/>
    </location>
</feature>